<reference evidence="2" key="1">
    <citation type="submission" date="2016-10" db="EMBL/GenBank/DDBJ databases">
        <authorList>
            <person name="Varghese N."/>
            <person name="Submissions S."/>
        </authorList>
    </citation>
    <scope>NUCLEOTIDE SEQUENCE [LARGE SCALE GENOMIC DNA]</scope>
    <source>
        <strain evidence="2">DSM 123</strain>
    </source>
</reference>
<evidence type="ECO:0000313" key="1">
    <source>
        <dbReference type="EMBL" id="SEP29416.1"/>
    </source>
</evidence>
<protein>
    <submittedName>
        <fullName evidence="1">Uncharacterized protein</fullName>
    </submittedName>
</protein>
<dbReference type="Proteomes" id="UP000199615">
    <property type="component" value="Unassembled WGS sequence"/>
</dbReference>
<dbReference type="AlphaFoldDB" id="A0A1H8WP65"/>
<dbReference type="OrthoDB" id="8378722at2"/>
<gene>
    <name evidence="1" type="ORF">SAMN05444123_11355</name>
</gene>
<accession>A0A1H8WP65</accession>
<sequence>MTTRTRRETIVFHQPFRLRGIDRELPAGAYDVVTDEELIEGLSFPVFRRVATMITLPCAPPHQNAIEMVAIDPETVRDARQAEASANQP</sequence>
<dbReference type="RefSeq" id="WP_092686019.1">
    <property type="nucleotide sequence ID" value="NZ_FODT01000013.1"/>
</dbReference>
<dbReference type="EMBL" id="FODT01000013">
    <property type="protein sequence ID" value="SEP29416.1"/>
    <property type="molecule type" value="Genomic_DNA"/>
</dbReference>
<keyword evidence="2" id="KW-1185">Reference proteome</keyword>
<organism evidence="1 2">
    <name type="scientific">Rhodopseudomonas pseudopalustris</name>
    <dbReference type="NCBI Taxonomy" id="1513892"/>
    <lineage>
        <taxon>Bacteria</taxon>
        <taxon>Pseudomonadati</taxon>
        <taxon>Pseudomonadota</taxon>
        <taxon>Alphaproteobacteria</taxon>
        <taxon>Hyphomicrobiales</taxon>
        <taxon>Nitrobacteraceae</taxon>
        <taxon>Rhodopseudomonas</taxon>
    </lineage>
</organism>
<evidence type="ECO:0000313" key="2">
    <source>
        <dbReference type="Proteomes" id="UP000199615"/>
    </source>
</evidence>
<name>A0A1H8WP65_9BRAD</name>
<proteinExistence type="predicted"/>